<dbReference type="PANTHER" id="PTHR35357:SF17">
    <property type="entry name" value="PECTINESTERASE INHIBITOR 12"/>
    <property type="match status" value="1"/>
</dbReference>
<evidence type="ECO:0000259" key="5">
    <source>
        <dbReference type="SMART" id="SM00856"/>
    </source>
</evidence>
<dbReference type="Proteomes" id="UP000467841">
    <property type="component" value="Unassembled WGS sequence"/>
</dbReference>
<reference evidence="6" key="1">
    <citation type="submission" date="2020-01" db="EMBL/GenBank/DDBJ databases">
        <authorList>
            <person name="Mishra B."/>
        </authorList>
    </citation>
    <scope>NUCLEOTIDE SEQUENCE [LARGE SCALE GENOMIC DNA]</scope>
</reference>
<protein>
    <recommendedName>
        <fullName evidence="5">Pectinesterase inhibitor domain-containing protein</fullName>
    </recommendedName>
</protein>
<sequence length="189" mass="21485">MKFMIYLVVLFLVLNIMNANKVAMANSLIQDSCKKASKFEEPHYYNLCITSIKQNPESQKARNIDELTVIGVKNAISNMTNVKGIVEKILKERKYKSRLSEKLLRDCSKLYSEGNDFLTKSLKYINSRNYQEVDNSIAKAGTVPRTCEMGFNGDNNQTSPVTKDNDVLFEVVTIPRSFNHDAHIVPRIA</sequence>
<dbReference type="EMBL" id="CACVBM020001358">
    <property type="protein sequence ID" value="CAA7046863.1"/>
    <property type="molecule type" value="Genomic_DNA"/>
</dbReference>
<dbReference type="Gene3D" id="1.20.140.40">
    <property type="entry name" value="Invertase/pectin methylesterase inhibitor family protein"/>
    <property type="match status" value="1"/>
</dbReference>
<dbReference type="FunFam" id="1.20.140.40:FF:000002">
    <property type="entry name" value="Putative invertase inhibitor"/>
    <property type="match status" value="1"/>
</dbReference>
<proteinExistence type="inferred from homology"/>
<evidence type="ECO:0000256" key="3">
    <source>
        <dbReference type="ARBA" id="ARBA00038471"/>
    </source>
</evidence>
<evidence type="ECO:0000256" key="2">
    <source>
        <dbReference type="ARBA" id="ARBA00023157"/>
    </source>
</evidence>
<accession>A0A6D2KFI2</accession>
<comment type="similarity">
    <text evidence="3">Belongs to the PMEI family.</text>
</comment>
<evidence type="ECO:0000256" key="4">
    <source>
        <dbReference type="SAM" id="SignalP"/>
    </source>
</evidence>
<keyword evidence="7" id="KW-1185">Reference proteome</keyword>
<name>A0A6D2KFI2_9BRAS</name>
<feature type="domain" description="Pectinesterase inhibitor" evidence="5">
    <location>
        <begin position="24"/>
        <end position="178"/>
    </location>
</feature>
<dbReference type="AlphaFoldDB" id="A0A6D2KFI2"/>
<feature type="chain" id="PRO_5025636054" description="Pectinesterase inhibitor domain-containing protein" evidence="4">
    <location>
        <begin position="20"/>
        <end position="189"/>
    </location>
</feature>
<keyword evidence="2" id="KW-1015">Disulfide bond</keyword>
<dbReference type="CDD" id="cd15795">
    <property type="entry name" value="PMEI-Pla_a_1_like"/>
    <property type="match status" value="1"/>
</dbReference>
<dbReference type="GO" id="GO:0005576">
    <property type="term" value="C:extracellular region"/>
    <property type="evidence" value="ECO:0007669"/>
    <property type="project" value="UniProtKB-ARBA"/>
</dbReference>
<dbReference type="PANTHER" id="PTHR35357">
    <property type="entry name" value="OS02G0537100 PROTEIN"/>
    <property type="match status" value="1"/>
</dbReference>
<dbReference type="InterPro" id="IPR035513">
    <property type="entry name" value="Invertase/methylesterase_inhib"/>
</dbReference>
<feature type="signal peptide" evidence="4">
    <location>
        <begin position="1"/>
        <end position="19"/>
    </location>
</feature>
<dbReference type="SUPFAM" id="SSF101148">
    <property type="entry name" value="Plant invertase/pectin methylesterase inhibitor"/>
    <property type="match status" value="1"/>
</dbReference>
<dbReference type="OrthoDB" id="1915198at2759"/>
<dbReference type="Pfam" id="PF04043">
    <property type="entry name" value="PMEI"/>
    <property type="match status" value="1"/>
</dbReference>
<evidence type="ECO:0000313" key="6">
    <source>
        <dbReference type="EMBL" id="CAA7046863.1"/>
    </source>
</evidence>
<dbReference type="InterPro" id="IPR034088">
    <property type="entry name" value="Pla_a_1-like"/>
</dbReference>
<keyword evidence="1 4" id="KW-0732">Signal</keyword>
<dbReference type="SMART" id="SM00856">
    <property type="entry name" value="PMEI"/>
    <property type="match status" value="1"/>
</dbReference>
<evidence type="ECO:0000256" key="1">
    <source>
        <dbReference type="ARBA" id="ARBA00022729"/>
    </source>
</evidence>
<dbReference type="NCBIfam" id="TIGR01614">
    <property type="entry name" value="PME_inhib"/>
    <property type="match status" value="1"/>
</dbReference>
<comment type="caution">
    <text evidence="6">The sequence shown here is derived from an EMBL/GenBank/DDBJ whole genome shotgun (WGS) entry which is preliminary data.</text>
</comment>
<organism evidence="6 7">
    <name type="scientific">Microthlaspi erraticum</name>
    <dbReference type="NCBI Taxonomy" id="1685480"/>
    <lineage>
        <taxon>Eukaryota</taxon>
        <taxon>Viridiplantae</taxon>
        <taxon>Streptophyta</taxon>
        <taxon>Embryophyta</taxon>
        <taxon>Tracheophyta</taxon>
        <taxon>Spermatophyta</taxon>
        <taxon>Magnoliopsida</taxon>
        <taxon>eudicotyledons</taxon>
        <taxon>Gunneridae</taxon>
        <taxon>Pentapetalae</taxon>
        <taxon>rosids</taxon>
        <taxon>malvids</taxon>
        <taxon>Brassicales</taxon>
        <taxon>Brassicaceae</taxon>
        <taxon>Coluteocarpeae</taxon>
        <taxon>Microthlaspi</taxon>
    </lineage>
</organism>
<gene>
    <name evidence="6" type="ORF">MERR_LOCUS34098</name>
</gene>
<evidence type="ECO:0000313" key="7">
    <source>
        <dbReference type="Proteomes" id="UP000467841"/>
    </source>
</evidence>
<dbReference type="GO" id="GO:0004857">
    <property type="term" value="F:enzyme inhibitor activity"/>
    <property type="evidence" value="ECO:0007669"/>
    <property type="project" value="InterPro"/>
</dbReference>
<dbReference type="InterPro" id="IPR006501">
    <property type="entry name" value="Pectinesterase_inhib_dom"/>
</dbReference>